<keyword evidence="5 9" id="KW-0812">Transmembrane</keyword>
<evidence type="ECO:0000256" key="5">
    <source>
        <dbReference type="ARBA" id="ARBA00022692"/>
    </source>
</evidence>
<dbReference type="Pfam" id="PF04066">
    <property type="entry name" value="MrpF_PhaF"/>
    <property type="match status" value="1"/>
</dbReference>
<organism evidence="10 11">
    <name type="scientific">Paenibacillus antri</name>
    <dbReference type="NCBI Taxonomy" id="2582848"/>
    <lineage>
        <taxon>Bacteria</taxon>
        <taxon>Bacillati</taxon>
        <taxon>Bacillota</taxon>
        <taxon>Bacilli</taxon>
        <taxon>Bacillales</taxon>
        <taxon>Paenibacillaceae</taxon>
        <taxon>Paenibacillus</taxon>
    </lineage>
</organism>
<dbReference type="OrthoDB" id="9799958at2"/>
<dbReference type="NCBIfam" id="NF009248">
    <property type="entry name" value="PRK12600.1"/>
    <property type="match status" value="1"/>
</dbReference>
<dbReference type="PANTHER" id="PTHR34702:SF1">
    <property type="entry name" value="NA(+)_H(+) ANTIPORTER SUBUNIT F"/>
    <property type="match status" value="1"/>
</dbReference>
<keyword evidence="3 8" id="KW-0813">Transport</keyword>
<evidence type="ECO:0000313" key="10">
    <source>
        <dbReference type="EMBL" id="TLS53553.1"/>
    </source>
</evidence>
<dbReference type="GO" id="GO:0015385">
    <property type="term" value="F:sodium:proton antiporter activity"/>
    <property type="evidence" value="ECO:0007669"/>
    <property type="project" value="TreeGrafter"/>
</dbReference>
<comment type="similarity">
    <text evidence="2 8">Belongs to the CPA3 antiporters (TC 2.A.63) subunit F family.</text>
</comment>
<evidence type="ECO:0000313" key="11">
    <source>
        <dbReference type="Proteomes" id="UP000309676"/>
    </source>
</evidence>
<keyword evidence="7 8" id="KW-0472">Membrane</keyword>
<dbReference type="EMBL" id="VCIW01000002">
    <property type="protein sequence ID" value="TLS53553.1"/>
    <property type="molecule type" value="Genomic_DNA"/>
</dbReference>
<dbReference type="AlphaFoldDB" id="A0A5R9GKL9"/>
<evidence type="ECO:0000256" key="3">
    <source>
        <dbReference type="ARBA" id="ARBA00022448"/>
    </source>
</evidence>
<gene>
    <name evidence="10" type="ORF">FE782_04585</name>
</gene>
<name>A0A5R9GKL9_9BACL</name>
<evidence type="ECO:0000256" key="8">
    <source>
        <dbReference type="PIRNR" id="PIRNR028784"/>
    </source>
</evidence>
<dbReference type="Proteomes" id="UP000309676">
    <property type="component" value="Unassembled WGS sequence"/>
</dbReference>
<keyword evidence="6 9" id="KW-1133">Transmembrane helix</keyword>
<keyword evidence="4 8" id="KW-1003">Cell membrane</keyword>
<keyword evidence="11" id="KW-1185">Reference proteome</keyword>
<comment type="subcellular location">
    <subcellularLocation>
        <location evidence="1 8">Cell membrane</location>
        <topology evidence="1 8">Multi-pass membrane protein</topology>
    </subcellularLocation>
</comment>
<sequence length="98" mass="10566">MLDAALPIALAIISLSVLGAIYRVLRGPSMPDRVIALDMIGIQLLSIVAIVSVMLRSESYSDIILLIGIVAFLGTVAFSKYIERGVAIEYERDGGDDR</sequence>
<evidence type="ECO:0000256" key="2">
    <source>
        <dbReference type="ARBA" id="ARBA00009212"/>
    </source>
</evidence>
<evidence type="ECO:0000256" key="9">
    <source>
        <dbReference type="SAM" id="Phobius"/>
    </source>
</evidence>
<dbReference type="RefSeq" id="WP_138192871.1">
    <property type="nucleotide sequence ID" value="NZ_VCIW01000002.1"/>
</dbReference>
<evidence type="ECO:0000256" key="6">
    <source>
        <dbReference type="ARBA" id="ARBA00022989"/>
    </source>
</evidence>
<feature type="transmembrane region" description="Helical" evidence="9">
    <location>
        <begin position="63"/>
        <end position="82"/>
    </location>
</feature>
<evidence type="ECO:0000256" key="4">
    <source>
        <dbReference type="ARBA" id="ARBA00022475"/>
    </source>
</evidence>
<keyword evidence="8" id="KW-0050">Antiport</keyword>
<dbReference type="InterPro" id="IPR007208">
    <property type="entry name" value="MrpF/PhaF-like"/>
</dbReference>
<proteinExistence type="inferred from homology"/>
<dbReference type="GO" id="GO:0005886">
    <property type="term" value="C:plasma membrane"/>
    <property type="evidence" value="ECO:0007669"/>
    <property type="project" value="UniProtKB-SubCell"/>
</dbReference>
<keyword evidence="8" id="KW-0406">Ion transport</keyword>
<dbReference type="PANTHER" id="PTHR34702">
    <property type="entry name" value="NA(+)/H(+) ANTIPORTER SUBUNIT F1"/>
    <property type="match status" value="1"/>
</dbReference>
<accession>A0A5R9GKL9</accession>
<dbReference type="PIRSF" id="PIRSF028784">
    <property type="entry name" value="MrpF"/>
    <property type="match status" value="1"/>
</dbReference>
<feature type="transmembrane region" description="Helical" evidence="9">
    <location>
        <begin position="6"/>
        <end position="25"/>
    </location>
</feature>
<protein>
    <submittedName>
        <fullName evidence="10">Na(+)/H(+) antiporter subunit F1</fullName>
    </submittedName>
</protein>
<evidence type="ECO:0000256" key="7">
    <source>
        <dbReference type="ARBA" id="ARBA00023136"/>
    </source>
</evidence>
<comment type="caution">
    <text evidence="10">The sequence shown here is derived from an EMBL/GenBank/DDBJ whole genome shotgun (WGS) entry which is preliminary data.</text>
</comment>
<feature type="transmembrane region" description="Helical" evidence="9">
    <location>
        <begin position="37"/>
        <end position="57"/>
    </location>
</feature>
<reference evidence="10 11" key="1">
    <citation type="submission" date="2019-05" db="EMBL/GenBank/DDBJ databases">
        <authorList>
            <person name="Narsing Rao M.P."/>
            <person name="Li W.J."/>
        </authorList>
    </citation>
    <scope>NUCLEOTIDE SEQUENCE [LARGE SCALE GENOMIC DNA]</scope>
    <source>
        <strain evidence="10 11">SYSU_K30003</strain>
    </source>
</reference>
<evidence type="ECO:0000256" key="1">
    <source>
        <dbReference type="ARBA" id="ARBA00004651"/>
    </source>
</evidence>